<dbReference type="EMBL" id="UYJE01009829">
    <property type="protein sequence ID" value="VDI77287.1"/>
    <property type="molecule type" value="Genomic_DNA"/>
</dbReference>
<name>A0A8B6HD88_MYTGA</name>
<reference evidence="1" key="1">
    <citation type="submission" date="2018-11" db="EMBL/GenBank/DDBJ databases">
        <authorList>
            <person name="Alioto T."/>
            <person name="Alioto T."/>
        </authorList>
    </citation>
    <scope>NUCLEOTIDE SEQUENCE</scope>
</reference>
<proteinExistence type="predicted"/>
<protein>
    <submittedName>
        <fullName evidence="1">Uncharacterized protein</fullName>
    </submittedName>
</protein>
<organism evidence="1 2">
    <name type="scientific">Mytilus galloprovincialis</name>
    <name type="common">Mediterranean mussel</name>
    <dbReference type="NCBI Taxonomy" id="29158"/>
    <lineage>
        <taxon>Eukaryota</taxon>
        <taxon>Metazoa</taxon>
        <taxon>Spiralia</taxon>
        <taxon>Lophotrochozoa</taxon>
        <taxon>Mollusca</taxon>
        <taxon>Bivalvia</taxon>
        <taxon>Autobranchia</taxon>
        <taxon>Pteriomorphia</taxon>
        <taxon>Mytilida</taxon>
        <taxon>Mytiloidea</taxon>
        <taxon>Mytilidae</taxon>
        <taxon>Mytilinae</taxon>
        <taxon>Mytilus</taxon>
    </lineage>
</organism>
<keyword evidence="2" id="KW-1185">Reference proteome</keyword>
<accession>A0A8B6HD88</accession>
<gene>
    <name evidence="1" type="ORF">MGAL_10B078813</name>
</gene>
<evidence type="ECO:0000313" key="1">
    <source>
        <dbReference type="EMBL" id="VDI77287.1"/>
    </source>
</evidence>
<dbReference type="Proteomes" id="UP000596742">
    <property type="component" value="Unassembled WGS sequence"/>
</dbReference>
<evidence type="ECO:0000313" key="2">
    <source>
        <dbReference type="Proteomes" id="UP000596742"/>
    </source>
</evidence>
<dbReference type="AlphaFoldDB" id="A0A8B6HD88"/>
<comment type="caution">
    <text evidence="1">The sequence shown here is derived from an EMBL/GenBank/DDBJ whole genome shotgun (WGS) entry which is preliminary data.</text>
</comment>
<sequence>MVETMLNNGQKPLKPGKTPFNYHQEIQCKIESAFDNLDLFTQQPDNVVSFKSDHPPSYPVDDCDNDTTIPYLPISATASTTTPIVSTVTASTSTIGSSTTVPVTTAAGTVAGVTAAVSTTLIATASTTTPIASTVTAFTATIGSPTTFPVTTAVTILKIRKLGYRILINIVDFMICQRKREQIHFLFI</sequence>